<dbReference type="OrthoDB" id="9769623at2"/>
<dbReference type="Gene3D" id="1.10.275.10">
    <property type="entry name" value="Fumarase/aspartase (N-terminal domain)"/>
    <property type="match status" value="1"/>
</dbReference>
<dbReference type="Gene3D" id="1.10.40.30">
    <property type="entry name" value="Fumarase/aspartase (C-terminal domain)"/>
    <property type="match status" value="1"/>
</dbReference>
<dbReference type="GO" id="GO:0004056">
    <property type="term" value="F:argininosuccinate lyase activity"/>
    <property type="evidence" value="ECO:0007669"/>
    <property type="project" value="UniProtKB-UniRule"/>
</dbReference>
<dbReference type="Gene3D" id="1.20.200.10">
    <property type="entry name" value="Fumarase/aspartase (Central domain)"/>
    <property type="match status" value="1"/>
</dbReference>
<keyword evidence="6" id="KW-0963">Cytoplasm</keyword>
<dbReference type="HAMAP" id="MF_00006">
    <property type="entry name" value="Arg_succ_lyase"/>
    <property type="match status" value="1"/>
</dbReference>
<proteinExistence type="inferred from homology"/>
<evidence type="ECO:0000313" key="10">
    <source>
        <dbReference type="Proteomes" id="UP000236743"/>
    </source>
</evidence>
<dbReference type="Proteomes" id="UP000236743">
    <property type="component" value="Unassembled WGS sequence"/>
</dbReference>
<dbReference type="Pfam" id="PF14698">
    <property type="entry name" value="ASL_C2"/>
    <property type="match status" value="1"/>
</dbReference>
<dbReference type="GO" id="GO:0042450">
    <property type="term" value="P:L-arginine biosynthetic process via ornithine"/>
    <property type="evidence" value="ECO:0007669"/>
    <property type="project" value="UniProtKB-UniRule"/>
</dbReference>
<comment type="pathway">
    <text evidence="2 6">Amino-acid biosynthesis; L-arginine biosynthesis; L-arginine from L-ornithine and carbamoyl phosphate: step 3/3.</text>
</comment>
<dbReference type="InterPro" id="IPR029419">
    <property type="entry name" value="Arg_succ_lyase_C"/>
</dbReference>
<dbReference type="InterPro" id="IPR022761">
    <property type="entry name" value="Fumarate_lyase_N"/>
</dbReference>
<protein>
    <recommendedName>
        <fullName evidence="3 6">Argininosuccinate lyase</fullName>
        <shortName evidence="6">ASAL</shortName>
        <ecNumber evidence="3 6">4.3.2.1</ecNumber>
    </recommendedName>
    <alternativeName>
        <fullName evidence="6">Arginosuccinase</fullName>
    </alternativeName>
</protein>
<dbReference type="NCBIfam" id="TIGR00838">
    <property type="entry name" value="argH"/>
    <property type="match status" value="1"/>
</dbReference>
<accession>A0A1H5W7F4</accession>
<dbReference type="PANTHER" id="PTHR43814">
    <property type="entry name" value="ARGININOSUCCINATE LYASE"/>
    <property type="match status" value="1"/>
</dbReference>
<evidence type="ECO:0000259" key="7">
    <source>
        <dbReference type="Pfam" id="PF00206"/>
    </source>
</evidence>
<keyword evidence="6" id="KW-0028">Amino-acid biosynthesis</keyword>
<dbReference type="EC" id="4.3.2.1" evidence="3 6"/>
<feature type="domain" description="Fumarate lyase N-terminal" evidence="7">
    <location>
        <begin position="45"/>
        <end position="301"/>
    </location>
</feature>
<dbReference type="PRINTS" id="PR00145">
    <property type="entry name" value="ARGSUCLYASE"/>
</dbReference>
<dbReference type="PRINTS" id="PR00149">
    <property type="entry name" value="FUMRATELYASE"/>
</dbReference>
<keyword evidence="4 6" id="KW-0055">Arginine biosynthesis</keyword>
<dbReference type="CDD" id="cd01359">
    <property type="entry name" value="Argininosuccinate_lyase"/>
    <property type="match status" value="1"/>
</dbReference>
<keyword evidence="5 6" id="KW-0456">Lyase</keyword>
<evidence type="ECO:0000256" key="2">
    <source>
        <dbReference type="ARBA" id="ARBA00004941"/>
    </source>
</evidence>
<name>A0A1H5W7F4_9HYPH</name>
<reference evidence="9 10" key="1">
    <citation type="submission" date="2016-10" db="EMBL/GenBank/DDBJ databases">
        <authorList>
            <person name="de Groot N.N."/>
        </authorList>
    </citation>
    <scope>NUCLEOTIDE SEQUENCE [LARGE SCALE GENOMIC DNA]</scope>
    <source>
        <strain evidence="9 10">DSM 26656</strain>
    </source>
</reference>
<dbReference type="PANTHER" id="PTHR43814:SF1">
    <property type="entry name" value="ARGININOSUCCINATE LYASE"/>
    <property type="match status" value="1"/>
</dbReference>
<dbReference type="Pfam" id="PF00206">
    <property type="entry name" value="Lyase_1"/>
    <property type="match status" value="1"/>
</dbReference>
<evidence type="ECO:0000256" key="5">
    <source>
        <dbReference type="ARBA" id="ARBA00023239"/>
    </source>
</evidence>
<dbReference type="EMBL" id="FNUY01000002">
    <property type="protein sequence ID" value="SEF95156.1"/>
    <property type="molecule type" value="Genomic_DNA"/>
</dbReference>
<comment type="subcellular location">
    <subcellularLocation>
        <location evidence="6">Cytoplasm</location>
    </subcellularLocation>
</comment>
<dbReference type="UniPathway" id="UPA00068">
    <property type="reaction ID" value="UER00114"/>
</dbReference>
<dbReference type="SUPFAM" id="SSF48557">
    <property type="entry name" value="L-aspartase-like"/>
    <property type="match status" value="1"/>
</dbReference>
<evidence type="ECO:0000256" key="1">
    <source>
        <dbReference type="ARBA" id="ARBA00000985"/>
    </source>
</evidence>
<evidence type="ECO:0000313" key="9">
    <source>
        <dbReference type="EMBL" id="SEF95156.1"/>
    </source>
</evidence>
<keyword evidence="10" id="KW-1185">Reference proteome</keyword>
<evidence type="ECO:0000256" key="6">
    <source>
        <dbReference type="HAMAP-Rule" id="MF_00006"/>
    </source>
</evidence>
<sequence length="510" mass="54153">MSGGRLSEGPIEEIRSLIYAPSIAGAGDADFRDMCALNQAHLVMLAETGILAPEMAQEIAAALQKIAAEGRTALPTDPDLEDPYLAFEARLAEIAGADLAGRIHIARSRNDIGATLHRMQARRHWLAITAALDEARAALLDKAEAHLETIVPGYTHLQPAQPITFGYQMVSLATALERDAARFNDAYARIDACSLGAAALGGTSFAIDRELTAGLLGFSRVATSCLDAVASRDFAMELLFAATTLSITWSRAVQDLYVGFTDEFGAIMLPDRIAGTSSIMPQKKNPIALEYLRAEAARTIGALTSTLAAARGTNFSISLDAIREGLDDLWLALARVPGDLALFARIVESAAPRVELLEKRCSANFSTATDLADGLVRDAGLPFRQAHHVVGAMVRAALAQGLGANEIDAAFVERIAEPILGHKLGIDDSFVRACLDPRQAVMARRTVGGTAPSEVARMVTEARLVLARDVAARAERASRLDGAAEALAARLQLLADPSSFAAPSRRAGRP</sequence>
<evidence type="ECO:0000256" key="4">
    <source>
        <dbReference type="ARBA" id="ARBA00022571"/>
    </source>
</evidence>
<dbReference type="InterPro" id="IPR000362">
    <property type="entry name" value="Fumarate_lyase_fam"/>
</dbReference>
<comment type="catalytic activity">
    <reaction evidence="1 6">
        <text>2-(N(omega)-L-arginino)succinate = fumarate + L-arginine</text>
        <dbReference type="Rhea" id="RHEA:24020"/>
        <dbReference type="ChEBI" id="CHEBI:29806"/>
        <dbReference type="ChEBI" id="CHEBI:32682"/>
        <dbReference type="ChEBI" id="CHEBI:57472"/>
        <dbReference type="EC" id="4.3.2.1"/>
    </reaction>
</comment>
<dbReference type="InterPro" id="IPR008948">
    <property type="entry name" value="L-Aspartase-like"/>
</dbReference>
<organism evidence="9 10">
    <name type="scientific">Bosea lathyri</name>
    <dbReference type="NCBI Taxonomy" id="1036778"/>
    <lineage>
        <taxon>Bacteria</taxon>
        <taxon>Pseudomonadati</taxon>
        <taxon>Pseudomonadota</taxon>
        <taxon>Alphaproteobacteria</taxon>
        <taxon>Hyphomicrobiales</taxon>
        <taxon>Boseaceae</taxon>
        <taxon>Bosea</taxon>
    </lineage>
</organism>
<dbReference type="InterPro" id="IPR024083">
    <property type="entry name" value="Fumarase/histidase_N"/>
</dbReference>
<comment type="similarity">
    <text evidence="6">Belongs to the lyase 1 family. Argininosuccinate lyase subfamily.</text>
</comment>
<dbReference type="AlphaFoldDB" id="A0A1H5W7F4"/>
<dbReference type="RefSeq" id="WP_103871769.1">
    <property type="nucleotide sequence ID" value="NZ_FNUY01000002.1"/>
</dbReference>
<dbReference type="InterPro" id="IPR009049">
    <property type="entry name" value="Argininosuccinate_lyase"/>
</dbReference>
<gene>
    <name evidence="6" type="primary">argH</name>
    <name evidence="9" type="ORF">SAMN04488115_102577</name>
</gene>
<dbReference type="GO" id="GO:0005829">
    <property type="term" value="C:cytosol"/>
    <property type="evidence" value="ECO:0007669"/>
    <property type="project" value="TreeGrafter"/>
</dbReference>
<evidence type="ECO:0000259" key="8">
    <source>
        <dbReference type="Pfam" id="PF14698"/>
    </source>
</evidence>
<feature type="domain" description="Argininosuccinate lyase C-terminal" evidence="8">
    <location>
        <begin position="365"/>
        <end position="441"/>
    </location>
</feature>
<evidence type="ECO:0000256" key="3">
    <source>
        <dbReference type="ARBA" id="ARBA00012338"/>
    </source>
</evidence>